<evidence type="ECO:0000313" key="2">
    <source>
        <dbReference type="EMBL" id="CAB3741378.1"/>
    </source>
</evidence>
<keyword evidence="3" id="KW-1185">Reference proteome</keyword>
<organism evidence="2 3">
    <name type="scientific">Paraburkholderia sediminicola</name>
    <dbReference type="NCBI Taxonomy" id="458836"/>
    <lineage>
        <taxon>Bacteria</taxon>
        <taxon>Pseudomonadati</taxon>
        <taxon>Pseudomonadota</taxon>
        <taxon>Betaproteobacteria</taxon>
        <taxon>Burkholderiales</taxon>
        <taxon>Burkholderiaceae</taxon>
        <taxon>Paraburkholderia</taxon>
    </lineage>
</organism>
<dbReference type="EMBL" id="CADIKC010000014">
    <property type="protein sequence ID" value="CAB3741378.1"/>
    <property type="molecule type" value="Genomic_DNA"/>
</dbReference>
<sequence>MLQKLTRDVQTLMDLAVRGQPFDRRYVASIGVLPAKLPVLVKNGWLNELSENAYLLRGDKPTVEGTVAYLSRHVPNLHIAGRSALDRRGIRHFLYVRERVHLRGTGSFIFPVWAKALLLLRYEQRPLFDSDLDACYAVSALPLKHHDVMVSHRERAIIELLADSDRGELEHATNLVSELRTIRPVVLQTLADHCLRRDLILTLKALSEDQGHQWASELRC</sequence>
<dbReference type="Proteomes" id="UP000494255">
    <property type="component" value="Unassembled WGS sequence"/>
</dbReference>
<name>A0A6J5CN42_9BURK</name>
<dbReference type="RefSeq" id="WP_175054222.1">
    <property type="nucleotide sequence ID" value="NZ_CADIKC010000014.1"/>
</dbReference>
<protein>
    <recommendedName>
        <fullName evidence="1">Transcriptional regulator AbiEi antitoxin N-terminal domain-containing protein</fullName>
    </recommendedName>
</protein>
<accession>A0A6J5CN42</accession>
<dbReference type="Pfam" id="PF17194">
    <property type="entry name" value="AbiEi_3_N"/>
    <property type="match status" value="1"/>
</dbReference>
<dbReference type="InterPro" id="IPR021561">
    <property type="entry name" value="AbiEi_3"/>
</dbReference>
<dbReference type="AlphaFoldDB" id="A0A6J5CN42"/>
<proteinExistence type="predicted"/>
<reference evidence="2 3" key="1">
    <citation type="submission" date="2020-04" db="EMBL/GenBank/DDBJ databases">
        <authorList>
            <person name="De Canck E."/>
        </authorList>
    </citation>
    <scope>NUCLEOTIDE SEQUENCE [LARGE SCALE GENOMIC DNA]</scope>
    <source>
        <strain evidence="2 3">LMG 24238</strain>
    </source>
</reference>
<feature type="domain" description="Transcriptional regulator AbiEi antitoxin N-terminal" evidence="1">
    <location>
        <begin position="9"/>
        <end position="94"/>
    </location>
</feature>
<dbReference type="Pfam" id="PF11459">
    <property type="entry name" value="AbiEi_3"/>
    <property type="match status" value="1"/>
</dbReference>
<evidence type="ECO:0000313" key="3">
    <source>
        <dbReference type="Proteomes" id="UP000494255"/>
    </source>
</evidence>
<evidence type="ECO:0000259" key="1">
    <source>
        <dbReference type="Pfam" id="PF17194"/>
    </source>
</evidence>
<gene>
    <name evidence="2" type="ORF">LMG24238_06754</name>
</gene>
<dbReference type="GeneID" id="97045322"/>
<dbReference type="InterPro" id="IPR033455">
    <property type="entry name" value="AbiEi_3_N"/>
</dbReference>